<dbReference type="OrthoDB" id="567788at2759"/>
<evidence type="ECO:0000256" key="2">
    <source>
        <dbReference type="ARBA" id="ARBA00022692"/>
    </source>
</evidence>
<feature type="domain" description="Reticulon" evidence="7">
    <location>
        <begin position="103"/>
        <end position="278"/>
    </location>
</feature>
<sequence>MAQVLQQQQYHNFDLNSKNTATAGIHKNVAPPSPQLSQDDLVSELGVINKHGISPTTSTGLSSSSVCASPKHQATDEMGKIDVVEDETEEDINDIALLMYIEFMDIIYWEITGRSGIILAGILSSLILTRYYSLLYVFAASFTILTGFNLIFVNAYNLIRTVWTGLPTEEFLHPYHIHIRHQRSNLIPHDVIEYYVHKSVDILELIAQKTAKVVFVEDTKTSSLACLTSAVIYFLTSLIPTKVFFSLLALGLFTIPYYYEKHQDVVDEHLQLMQEKSQILIDKYGTVACQHLIVYAKQILDVSVGLGSVLQQRIQKVKNTDVLNASVVSPAEEATITQAKDSSVDAKTEKQ</sequence>
<keyword evidence="9" id="KW-1185">Reference proteome</keyword>
<feature type="transmembrane region" description="Helical" evidence="6">
    <location>
        <begin position="230"/>
        <end position="253"/>
    </location>
</feature>
<comment type="caution">
    <text evidence="8">The sequence shown here is derived from an EMBL/GenBank/DDBJ whole genome shotgun (WGS) entry which is preliminary data.</text>
</comment>
<dbReference type="InterPro" id="IPR003388">
    <property type="entry name" value="Reticulon"/>
</dbReference>
<keyword evidence="2 6" id="KW-0812">Transmembrane</keyword>
<name>A0A8H7VA22_9FUNG</name>
<feature type="transmembrane region" description="Helical" evidence="6">
    <location>
        <begin position="135"/>
        <end position="159"/>
    </location>
</feature>
<evidence type="ECO:0000256" key="1">
    <source>
        <dbReference type="ARBA" id="ARBA00004477"/>
    </source>
</evidence>
<gene>
    <name evidence="8" type="ORF">INT46_006235</name>
</gene>
<dbReference type="EMBL" id="JAEPRC010000005">
    <property type="protein sequence ID" value="KAG2215631.1"/>
    <property type="molecule type" value="Genomic_DNA"/>
</dbReference>
<keyword evidence="5 6" id="KW-0472">Membrane</keyword>
<accession>A0A8H7VA22</accession>
<organism evidence="8 9">
    <name type="scientific">Mucor plumbeus</name>
    <dbReference type="NCBI Taxonomy" id="97098"/>
    <lineage>
        <taxon>Eukaryota</taxon>
        <taxon>Fungi</taxon>
        <taxon>Fungi incertae sedis</taxon>
        <taxon>Mucoromycota</taxon>
        <taxon>Mucoromycotina</taxon>
        <taxon>Mucoromycetes</taxon>
        <taxon>Mucorales</taxon>
        <taxon>Mucorineae</taxon>
        <taxon>Mucoraceae</taxon>
        <taxon>Mucor</taxon>
    </lineage>
</organism>
<comment type="subcellular location">
    <subcellularLocation>
        <location evidence="1 6">Endoplasmic reticulum membrane</location>
        <topology evidence="1 6">Multi-pass membrane protein</topology>
    </subcellularLocation>
</comment>
<dbReference type="PROSITE" id="PS50845">
    <property type="entry name" value="RETICULON"/>
    <property type="match status" value="1"/>
</dbReference>
<feature type="transmembrane region" description="Helical" evidence="6">
    <location>
        <begin position="106"/>
        <end position="128"/>
    </location>
</feature>
<keyword evidence="3 6" id="KW-0256">Endoplasmic reticulum</keyword>
<dbReference type="AlphaFoldDB" id="A0A8H7VA22"/>
<evidence type="ECO:0000256" key="3">
    <source>
        <dbReference type="ARBA" id="ARBA00022824"/>
    </source>
</evidence>
<dbReference type="GO" id="GO:0005789">
    <property type="term" value="C:endoplasmic reticulum membrane"/>
    <property type="evidence" value="ECO:0007669"/>
    <property type="project" value="UniProtKB-SubCell"/>
</dbReference>
<evidence type="ECO:0000259" key="7">
    <source>
        <dbReference type="PROSITE" id="PS50845"/>
    </source>
</evidence>
<dbReference type="Pfam" id="PF02453">
    <property type="entry name" value="Reticulon"/>
    <property type="match status" value="1"/>
</dbReference>
<keyword evidence="4 6" id="KW-1133">Transmembrane helix</keyword>
<dbReference type="Proteomes" id="UP000650833">
    <property type="component" value="Unassembled WGS sequence"/>
</dbReference>
<evidence type="ECO:0000313" key="9">
    <source>
        <dbReference type="Proteomes" id="UP000650833"/>
    </source>
</evidence>
<proteinExistence type="predicted"/>
<reference evidence="8" key="1">
    <citation type="submission" date="2020-12" db="EMBL/GenBank/DDBJ databases">
        <title>Metabolic potential, ecology and presence of endohyphal bacteria is reflected in genomic diversity of Mucoromycotina.</title>
        <authorList>
            <person name="Muszewska A."/>
            <person name="Okrasinska A."/>
            <person name="Steczkiewicz K."/>
            <person name="Drgas O."/>
            <person name="Orlowska M."/>
            <person name="Perlinska-Lenart U."/>
            <person name="Aleksandrzak-Piekarczyk T."/>
            <person name="Szatraj K."/>
            <person name="Zielenkiewicz U."/>
            <person name="Pilsyk S."/>
            <person name="Malc E."/>
            <person name="Mieczkowski P."/>
            <person name="Kruszewska J.S."/>
            <person name="Biernat P."/>
            <person name="Pawlowska J."/>
        </authorList>
    </citation>
    <scope>NUCLEOTIDE SEQUENCE</scope>
    <source>
        <strain evidence="8">CBS 226.32</strain>
    </source>
</reference>
<evidence type="ECO:0000313" key="8">
    <source>
        <dbReference type="EMBL" id="KAG2215631.1"/>
    </source>
</evidence>
<protein>
    <recommendedName>
        <fullName evidence="6">Reticulon-like protein</fullName>
    </recommendedName>
</protein>
<evidence type="ECO:0000256" key="6">
    <source>
        <dbReference type="RuleBase" id="RU363132"/>
    </source>
</evidence>
<evidence type="ECO:0000256" key="4">
    <source>
        <dbReference type="ARBA" id="ARBA00022989"/>
    </source>
</evidence>
<evidence type="ECO:0000256" key="5">
    <source>
        <dbReference type="ARBA" id="ARBA00023136"/>
    </source>
</evidence>